<accession>A0A2H3DHX4</accession>
<sequence>MTNLSTLHVSTLDYMLATPDEPHAITLIFTRPSHNVVLEGGPVSGKQEWESTCGVWPETTDQCPAMKIKNLWQEIVLSLARDDGSTSSIQDQELDTLNSGSCYSCTEMAQKQCRGVEGFKSGKQAHVQERDGGGS</sequence>
<dbReference type="AlphaFoldDB" id="A0A2H3DHX4"/>
<evidence type="ECO:0000313" key="2">
    <source>
        <dbReference type="Proteomes" id="UP000217790"/>
    </source>
</evidence>
<dbReference type="Proteomes" id="UP000217790">
    <property type="component" value="Unassembled WGS sequence"/>
</dbReference>
<evidence type="ECO:0000313" key="1">
    <source>
        <dbReference type="EMBL" id="PBK91072.1"/>
    </source>
</evidence>
<gene>
    <name evidence="1" type="ORF">ARMGADRAFT_1032137</name>
</gene>
<reference evidence="2" key="1">
    <citation type="journal article" date="2017" name="Nat. Ecol. Evol.">
        <title>Genome expansion and lineage-specific genetic innovations in the forest pathogenic fungi Armillaria.</title>
        <authorList>
            <person name="Sipos G."/>
            <person name="Prasanna A.N."/>
            <person name="Walter M.C."/>
            <person name="O'Connor E."/>
            <person name="Balint B."/>
            <person name="Krizsan K."/>
            <person name="Kiss B."/>
            <person name="Hess J."/>
            <person name="Varga T."/>
            <person name="Slot J."/>
            <person name="Riley R."/>
            <person name="Boka B."/>
            <person name="Rigling D."/>
            <person name="Barry K."/>
            <person name="Lee J."/>
            <person name="Mihaltcheva S."/>
            <person name="LaButti K."/>
            <person name="Lipzen A."/>
            <person name="Waldron R."/>
            <person name="Moloney N.M."/>
            <person name="Sperisen C."/>
            <person name="Kredics L."/>
            <person name="Vagvoelgyi C."/>
            <person name="Patrignani A."/>
            <person name="Fitzpatrick D."/>
            <person name="Nagy I."/>
            <person name="Doyle S."/>
            <person name="Anderson J.B."/>
            <person name="Grigoriev I.V."/>
            <person name="Gueldener U."/>
            <person name="Muensterkoetter M."/>
            <person name="Nagy L.G."/>
        </authorList>
    </citation>
    <scope>NUCLEOTIDE SEQUENCE [LARGE SCALE GENOMIC DNA]</scope>
    <source>
        <strain evidence="2">Ar21-2</strain>
    </source>
</reference>
<organism evidence="1 2">
    <name type="scientific">Armillaria gallica</name>
    <name type="common">Bulbous honey fungus</name>
    <name type="synonym">Armillaria bulbosa</name>
    <dbReference type="NCBI Taxonomy" id="47427"/>
    <lineage>
        <taxon>Eukaryota</taxon>
        <taxon>Fungi</taxon>
        <taxon>Dikarya</taxon>
        <taxon>Basidiomycota</taxon>
        <taxon>Agaricomycotina</taxon>
        <taxon>Agaricomycetes</taxon>
        <taxon>Agaricomycetidae</taxon>
        <taxon>Agaricales</taxon>
        <taxon>Marasmiineae</taxon>
        <taxon>Physalacriaceae</taxon>
        <taxon>Armillaria</taxon>
    </lineage>
</organism>
<proteinExistence type="predicted"/>
<keyword evidence="2" id="KW-1185">Reference proteome</keyword>
<protein>
    <submittedName>
        <fullName evidence="1">Uncharacterized protein</fullName>
    </submittedName>
</protein>
<dbReference type="InParanoid" id="A0A2H3DHX4"/>
<dbReference type="EMBL" id="KZ293663">
    <property type="protein sequence ID" value="PBK91072.1"/>
    <property type="molecule type" value="Genomic_DNA"/>
</dbReference>
<name>A0A2H3DHX4_ARMGA</name>